<reference evidence="1 2" key="1">
    <citation type="submission" date="2021-05" db="EMBL/GenBank/DDBJ databases">
        <title>Phylogenetic classification of ten novel species belonging to the genus Bifidobacterium comprising B. colchicus sp. nov., B. abeli sp. nov., B. bicoloris sp. nov., B. guerezis sp. nov., B. rosaliae sp. nov., B. santillanensis sp. nov., B. argentati sp. nov., B. amazzoni sp. nov., B. pluviali sp. nov., and B. pinnaculum sp. nov.</title>
        <authorList>
            <person name="Lugli G.A."/>
            <person name="Ruiz Garcia L."/>
            <person name="Margolles A."/>
            <person name="Ventura M."/>
        </authorList>
    </citation>
    <scope>NUCLEOTIDE SEQUENCE [LARGE SCALE GENOMIC DNA]</scope>
    <source>
        <strain evidence="1 2">82T10</strain>
    </source>
</reference>
<dbReference type="EMBL" id="JAHBBH010000019">
    <property type="protein sequence ID" value="MBW3092799.1"/>
    <property type="molecule type" value="Genomic_DNA"/>
</dbReference>
<keyword evidence="2" id="KW-1185">Reference proteome</keyword>
<dbReference type="Proteomes" id="UP000700815">
    <property type="component" value="Unassembled WGS sequence"/>
</dbReference>
<evidence type="ECO:0000313" key="1">
    <source>
        <dbReference type="EMBL" id="MBW3092799.1"/>
    </source>
</evidence>
<protein>
    <submittedName>
        <fullName evidence="1">Uncharacterized protein</fullName>
    </submittedName>
</protein>
<sequence>MRIENLCLDPSAAKNHAGWRTQGVQDPTTGLWTYSIKEDADGETGTCLIFGSTVEYDVPYVAVVDFATPIVGNVAIGRFDTNLGTKITATDTKIVYRIVVPNANGNSPQVYLWLQSRDTVVTPKRVGLYTVDDWNALQSQNLTWFDKTNYPLFKQ</sequence>
<name>A0ABS6WFG9_9BIFI</name>
<gene>
    <name evidence="1" type="ORF">KIH79_07625</name>
</gene>
<accession>A0ABS6WFG9</accession>
<comment type="caution">
    <text evidence="1">The sequence shown here is derived from an EMBL/GenBank/DDBJ whole genome shotgun (WGS) entry which is preliminary data.</text>
</comment>
<proteinExistence type="predicted"/>
<evidence type="ECO:0000313" key="2">
    <source>
        <dbReference type="Proteomes" id="UP000700815"/>
    </source>
</evidence>
<organism evidence="1 2">
    <name type="scientific">Bifidobacterium miconis</name>
    <dbReference type="NCBI Taxonomy" id="2834435"/>
    <lineage>
        <taxon>Bacteria</taxon>
        <taxon>Bacillati</taxon>
        <taxon>Actinomycetota</taxon>
        <taxon>Actinomycetes</taxon>
        <taxon>Bifidobacteriales</taxon>
        <taxon>Bifidobacteriaceae</taxon>
        <taxon>Bifidobacterium</taxon>
    </lineage>
</organism>
<dbReference type="RefSeq" id="WP_219058850.1">
    <property type="nucleotide sequence ID" value="NZ_JAHBBH010000019.1"/>
</dbReference>